<name>A0ABS5TD82_9ACTN</name>
<accession>A0ABS5TD82</accession>
<comment type="caution">
    <text evidence="2">The sequence shown here is derived from an EMBL/GenBank/DDBJ whole genome shotgun (WGS) entry which is preliminary data.</text>
</comment>
<keyword evidence="1" id="KW-0812">Transmembrane</keyword>
<dbReference type="EMBL" id="JAHBAY010000003">
    <property type="protein sequence ID" value="MBT0769042.1"/>
    <property type="molecule type" value="Genomic_DNA"/>
</dbReference>
<evidence type="ECO:0000256" key="1">
    <source>
        <dbReference type="SAM" id="Phobius"/>
    </source>
</evidence>
<keyword evidence="3" id="KW-1185">Reference proteome</keyword>
<organism evidence="2 3">
    <name type="scientific">Kineosporia corallincola</name>
    <dbReference type="NCBI Taxonomy" id="2835133"/>
    <lineage>
        <taxon>Bacteria</taxon>
        <taxon>Bacillati</taxon>
        <taxon>Actinomycetota</taxon>
        <taxon>Actinomycetes</taxon>
        <taxon>Kineosporiales</taxon>
        <taxon>Kineosporiaceae</taxon>
        <taxon>Kineosporia</taxon>
    </lineage>
</organism>
<feature type="transmembrane region" description="Helical" evidence="1">
    <location>
        <begin position="29"/>
        <end position="49"/>
    </location>
</feature>
<proteinExistence type="predicted"/>
<evidence type="ECO:0000313" key="3">
    <source>
        <dbReference type="Proteomes" id="UP001197247"/>
    </source>
</evidence>
<reference evidence="2 3" key="1">
    <citation type="submission" date="2021-05" db="EMBL/GenBank/DDBJ databases">
        <title>Kineosporia and Streptomyces sp. nov. two new marine actinobacteria isolated from Coral.</title>
        <authorList>
            <person name="Buangrab K."/>
            <person name="Sutthacheep M."/>
            <person name="Yeemin T."/>
            <person name="Harunari E."/>
            <person name="Igarashi Y."/>
            <person name="Kanchanasin P."/>
            <person name="Tanasupawat S."/>
            <person name="Phongsopitanun W."/>
        </authorList>
    </citation>
    <scope>NUCLEOTIDE SEQUENCE [LARGE SCALE GENOMIC DNA]</scope>
    <source>
        <strain evidence="2 3">J2-2</strain>
    </source>
</reference>
<sequence>MFAGGTLILRGLAALQASRDEGARSLPRSTWLLAGSALLLVGAVGYYVFIALDPFQVTPAVP</sequence>
<protein>
    <submittedName>
        <fullName evidence="2">Uncharacterized protein</fullName>
    </submittedName>
</protein>
<gene>
    <name evidence="2" type="ORF">KIH74_08895</name>
</gene>
<dbReference type="RefSeq" id="WP_214155332.1">
    <property type="nucleotide sequence ID" value="NZ_JAHBAY010000003.1"/>
</dbReference>
<keyword evidence="1" id="KW-0472">Membrane</keyword>
<evidence type="ECO:0000313" key="2">
    <source>
        <dbReference type="EMBL" id="MBT0769042.1"/>
    </source>
</evidence>
<keyword evidence="1" id="KW-1133">Transmembrane helix</keyword>
<dbReference type="Proteomes" id="UP001197247">
    <property type="component" value="Unassembled WGS sequence"/>
</dbReference>